<comment type="caution">
    <text evidence="1">The sequence shown here is derived from an EMBL/GenBank/DDBJ whole genome shotgun (WGS) entry which is preliminary data.</text>
</comment>
<dbReference type="Proteomes" id="UP000812440">
    <property type="component" value="Chromosome 3"/>
</dbReference>
<organism evidence="1 2">
    <name type="scientific">Hymenochirus boettgeri</name>
    <name type="common">Congo dwarf clawed frog</name>
    <dbReference type="NCBI Taxonomy" id="247094"/>
    <lineage>
        <taxon>Eukaryota</taxon>
        <taxon>Metazoa</taxon>
        <taxon>Chordata</taxon>
        <taxon>Craniata</taxon>
        <taxon>Vertebrata</taxon>
        <taxon>Euteleostomi</taxon>
        <taxon>Amphibia</taxon>
        <taxon>Batrachia</taxon>
        <taxon>Anura</taxon>
        <taxon>Pipoidea</taxon>
        <taxon>Pipidae</taxon>
        <taxon>Pipinae</taxon>
        <taxon>Hymenochirus</taxon>
    </lineage>
</organism>
<name>A0A8T2J964_9PIPI</name>
<keyword evidence="2" id="KW-1185">Reference proteome</keyword>
<evidence type="ECO:0000313" key="2">
    <source>
        <dbReference type="Proteomes" id="UP000812440"/>
    </source>
</evidence>
<dbReference type="AlphaFoldDB" id="A0A8T2J964"/>
<evidence type="ECO:0000313" key="1">
    <source>
        <dbReference type="EMBL" id="KAG8438986.1"/>
    </source>
</evidence>
<sequence>MTAPRKCIICHSRITNTKPSWLIKSSFDWLFLLLDRETKCTCSLYKNYSKNVLPPPLKIQFRPLYDNESSMLGWFGLLHWNTKIK</sequence>
<proteinExistence type="predicted"/>
<reference evidence="1" key="1">
    <citation type="thesis" date="2020" institute="ProQuest LLC" country="789 East Eisenhower Parkway, Ann Arbor, MI, USA">
        <title>Comparative Genomics and Chromosome Evolution.</title>
        <authorList>
            <person name="Mudd A.B."/>
        </authorList>
    </citation>
    <scope>NUCLEOTIDE SEQUENCE</scope>
    <source>
        <strain evidence="1">Female2</strain>
        <tissue evidence="1">Blood</tissue>
    </source>
</reference>
<gene>
    <name evidence="1" type="ORF">GDO86_005248</name>
</gene>
<accession>A0A8T2J964</accession>
<dbReference type="EMBL" id="JAACNH010000006">
    <property type="protein sequence ID" value="KAG8438986.1"/>
    <property type="molecule type" value="Genomic_DNA"/>
</dbReference>
<protein>
    <submittedName>
        <fullName evidence="1">Uncharacterized protein</fullName>
    </submittedName>
</protein>